<dbReference type="GO" id="GO:0005829">
    <property type="term" value="C:cytosol"/>
    <property type="evidence" value="ECO:0007669"/>
    <property type="project" value="TreeGrafter"/>
</dbReference>
<dbReference type="RefSeq" id="WP_183442467.1">
    <property type="nucleotide sequence ID" value="NZ_JACHXD010000011.1"/>
</dbReference>
<dbReference type="PANTHER" id="PTHR33221">
    <property type="entry name" value="WINGED HELIX-TURN-HELIX TRANSCRIPTIONAL REGULATOR, RRF2 FAMILY"/>
    <property type="match status" value="1"/>
</dbReference>
<accession>A0A7W5FVD7</accession>
<dbReference type="PANTHER" id="PTHR33221:SF4">
    <property type="entry name" value="HTH-TYPE TRANSCRIPTIONAL REPRESSOR NSRR"/>
    <property type="match status" value="1"/>
</dbReference>
<dbReference type="Gene3D" id="1.10.10.10">
    <property type="entry name" value="Winged helix-like DNA-binding domain superfamily/Winged helix DNA-binding domain"/>
    <property type="match status" value="1"/>
</dbReference>
<dbReference type="InterPro" id="IPR036388">
    <property type="entry name" value="WH-like_DNA-bd_sf"/>
</dbReference>
<evidence type="ECO:0000256" key="1">
    <source>
        <dbReference type="ARBA" id="ARBA00023125"/>
    </source>
</evidence>
<organism evidence="2 3">
    <name type="scientific">Pseudoduganella violacea</name>
    <dbReference type="NCBI Taxonomy" id="1715466"/>
    <lineage>
        <taxon>Bacteria</taxon>
        <taxon>Pseudomonadati</taxon>
        <taxon>Pseudomonadota</taxon>
        <taxon>Betaproteobacteria</taxon>
        <taxon>Burkholderiales</taxon>
        <taxon>Oxalobacteraceae</taxon>
        <taxon>Telluria group</taxon>
        <taxon>Pseudoduganella</taxon>
    </lineage>
</organism>
<dbReference type="EMBL" id="JACHXD010000011">
    <property type="protein sequence ID" value="MBB3120694.1"/>
    <property type="molecule type" value="Genomic_DNA"/>
</dbReference>
<sequence length="134" mass="14409">MRLTAYTDYAMRTLIYLGVHRGRLVTIQDIAVLHGISKNHLTKVVHQLGRCGMVETVRGRNGGIRLRGEPHGINIGQVVRTTESDFEMAACFGSSANACANAPWCGLKGVLSAATGAYLSVLDRVTLADLIRAA</sequence>
<dbReference type="AlphaFoldDB" id="A0A7W5FVD7"/>
<name>A0A7W5FVD7_9BURK</name>
<dbReference type="NCBIfam" id="TIGR00738">
    <property type="entry name" value="rrf2_super"/>
    <property type="match status" value="1"/>
</dbReference>
<evidence type="ECO:0000313" key="2">
    <source>
        <dbReference type="EMBL" id="MBB3120694.1"/>
    </source>
</evidence>
<dbReference type="SUPFAM" id="SSF46785">
    <property type="entry name" value="Winged helix' DNA-binding domain"/>
    <property type="match status" value="1"/>
</dbReference>
<dbReference type="GO" id="GO:0003677">
    <property type="term" value="F:DNA binding"/>
    <property type="evidence" value="ECO:0007669"/>
    <property type="project" value="UniProtKB-KW"/>
</dbReference>
<evidence type="ECO:0000313" key="3">
    <source>
        <dbReference type="Proteomes" id="UP000541535"/>
    </source>
</evidence>
<protein>
    <submittedName>
        <fullName evidence="2">Rrf2 family nitric oxide-sensitive transcriptional repressor</fullName>
    </submittedName>
</protein>
<comment type="caution">
    <text evidence="2">The sequence shown here is derived from an EMBL/GenBank/DDBJ whole genome shotgun (WGS) entry which is preliminary data.</text>
</comment>
<reference evidence="2 3" key="1">
    <citation type="submission" date="2020-08" db="EMBL/GenBank/DDBJ databases">
        <title>Genomic Encyclopedia of Type Strains, Phase III (KMG-III): the genomes of soil and plant-associated and newly described type strains.</title>
        <authorList>
            <person name="Whitman W."/>
        </authorList>
    </citation>
    <scope>NUCLEOTIDE SEQUENCE [LARGE SCALE GENOMIC DNA]</scope>
    <source>
        <strain evidence="2 3">CECT 8897</strain>
    </source>
</reference>
<dbReference type="Proteomes" id="UP000541535">
    <property type="component" value="Unassembled WGS sequence"/>
</dbReference>
<gene>
    <name evidence="2" type="ORF">FHS03_003764</name>
</gene>
<dbReference type="InterPro" id="IPR000944">
    <property type="entry name" value="Tscrpt_reg_Rrf2"/>
</dbReference>
<dbReference type="GO" id="GO:0003700">
    <property type="term" value="F:DNA-binding transcription factor activity"/>
    <property type="evidence" value="ECO:0007669"/>
    <property type="project" value="TreeGrafter"/>
</dbReference>
<keyword evidence="3" id="KW-1185">Reference proteome</keyword>
<dbReference type="Pfam" id="PF02082">
    <property type="entry name" value="Rrf2"/>
    <property type="match status" value="1"/>
</dbReference>
<dbReference type="PROSITE" id="PS51197">
    <property type="entry name" value="HTH_RRF2_2"/>
    <property type="match status" value="1"/>
</dbReference>
<keyword evidence="1" id="KW-0238">DNA-binding</keyword>
<proteinExistence type="predicted"/>
<dbReference type="InterPro" id="IPR036390">
    <property type="entry name" value="WH_DNA-bd_sf"/>
</dbReference>